<organism evidence="1 2">
    <name type="scientific">Eiseniibacteriota bacterium</name>
    <dbReference type="NCBI Taxonomy" id="2212470"/>
    <lineage>
        <taxon>Bacteria</taxon>
        <taxon>Candidatus Eiseniibacteriota</taxon>
    </lineage>
</organism>
<reference evidence="1" key="1">
    <citation type="submission" date="2020-07" db="EMBL/GenBank/DDBJ databases">
        <title>Huge and variable diversity of episymbiotic CPR bacteria and DPANN archaea in groundwater ecosystems.</title>
        <authorList>
            <person name="He C.Y."/>
            <person name="Keren R."/>
            <person name="Whittaker M."/>
            <person name="Farag I.F."/>
            <person name="Doudna J."/>
            <person name="Cate J.H.D."/>
            <person name="Banfield J.F."/>
        </authorList>
    </citation>
    <scope>NUCLEOTIDE SEQUENCE</scope>
    <source>
        <strain evidence="1">NC_groundwater_1813_Pr3_B-0.1um_71_17</strain>
    </source>
</reference>
<sequence>MTEAIVFLTSLTDEFDRLGIAHCLGGSWASTLHGHPRQTLDVDLIVELDGAQIPMLTRTLTGRGWYVSETAMREAVEHRSSFNVIAPESGMKADCFVLGTSAFDRQEFEGRTKRIVDSASGLELPVKSPEDTVLRKLLWYRDTGGTSDRQWSDVLGVLAVRGPSLDRGYLERWADQLGIRDLLDRATSEARS</sequence>
<evidence type="ECO:0008006" key="3">
    <source>
        <dbReference type="Google" id="ProtNLM"/>
    </source>
</evidence>
<name>A0A933W3G3_UNCEI</name>
<evidence type="ECO:0000313" key="2">
    <source>
        <dbReference type="Proteomes" id="UP000696931"/>
    </source>
</evidence>
<dbReference type="AlphaFoldDB" id="A0A933W3G3"/>
<gene>
    <name evidence="1" type="ORF">HZA61_10475</name>
</gene>
<protein>
    <recommendedName>
        <fullName evidence="3">Nucleotidyltransferase family protein</fullName>
    </recommendedName>
</protein>
<proteinExistence type="predicted"/>
<accession>A0A933W3G3</accession>
<dbReference type="Proteomes" id="UP000696931">
    <property type="component" value="Unassembled WGS sequence"/>
</dbReference>
<dbReference type="Gene3D" id="3.30.460.40">
    <property type="match status" value="1"/>
</dbReference>
<dbReference type="EMBL" id="JACRIW010000075">
    <property type="protein sequence ID" value="MBI5169903.1"/>
    <property type="molecule type" value="Genomic_DNA"/>
</dbReference>
<evidence type="ECO:0000313" key="1">
    <source>
        <dbReference type="EMBL" id="MBI5169903.1"/>
    </source>
</evidence>
<dbReference type="InterPro" id="IPR043519">
    <property type="entry name" value="NT_sf"/>
</dbReference>
<dbReference type="SUPFAM" id="SSF81301">
    <property type="entry name" value="Nucleotidyltransferase"/>
    <property type="match status" value="1"/>
</dbReference>
<comment type="caution">
    <text evidence="1">The sequence shown here is derived from an EMBL/GenBank/DDBJ whole genome shotgun (WGS) entry which is preliminary data.</text>
</comment>